<name>A0ABR8AJE9_9CYAN</name>
<dbReference type="InterPro" id="IPR050638">
    <property type="entry name" value="AA-Vitamin_Transporters"/>
</dbReference>
<feature type="transmembrane region" description="Helical" evidence="7">
    <location>
        <begin position="251"/>
        <end position="271"/>
    </location>
</feature>
<feature type="transmembrane region" description="Helical" evidence="7">
    <location>
        <begin position="133"/>
        <end position="150"/>
    </location>
</feature>
<evidence type="ECO:0000256" key="2">
    <source>
        <dbReference type="ARBA" id="ARBA00007362"/>
    </source>
</evidence>
<feature type="transmembrane region" description="Helical" evidence="7">
    <location>
        <begin position="221"/>
        <end position="239"/>
    </location>
</feature>
<feature type="transmembrane region" description="Helical" evidence="7">
    <location>
        <begin position="193"/>
        <end position="215"/>
    </location>
</feature>
<feature type="transmembrane region" description="Helical" evidence="7">
    <location>
        <begin position="106"/>
        <end position="126"/>
    </location>
</feature>
<evidence type="ECO:0000256" key="5">
    <source>
        <dbReference type="ARBA" id="ARBA00022989"/>
    </source>
</evidence>
<comment type="subcellular location">
    <subcellularLocation>
        <location evidence="1">Cell membrane</location>
        <topology evidence="1">Multi-pass membrane protein</topology>
    </subcellularLocation>
</comment>
<keyword evidence="5 7" id="KW-1133">Transmembrane helix</keyword>
<accession>A0ABR8AJE9</accession>
<dbReference type="EMBL" id="JACJQH010000059">
    <property type="protein sequence ID" value="MBD2199403.1"/>
    <property type="molecule type" value="Genomic_DNA"/>
</dbReference>
<comment type="similarity">
    <text evidence="2">Belongs to the EamA transporter family.</text>
</comment>
<keyword evidence="10" id="KW-1185">Reference proteome</keyword>
<dbReference type="InterPro" id="IPR037185">
    <property type="entry name" value="EmrE-like"/>
</dbReference>
<feature type="domain" description="EamA" evidence="8">
    <location>
        <begin position="162"/>
        <end position="292"/>
    </location>
</feature>
<feature type="transmembrane region" description="Helical" evidence="7">
    <location>
        <begin position="162"/>
        <end position="181"/>
    </location>
</feature>
<dbReference type="Pfam" id="PF00892">
    <property type="entry name" value="EamA"/>
    <property type="match status" value="2"/>
</dbReference>
<proteinExistence type="inferred from homology"/>
<keyword evidence="6 7" id="KW-0472">Membrane</keyword>
<protein>
    <submittedName>
        <fullName evidence="9">DMT family transporter</fullName>
    </submittedName>
</protein>
<dbReference type="RefSeq" id="WP_190548861.1">
    <property type="nucleotide sequence ID" value="NZ_CAWPNO010000094.1"/>
</dbReference>
<evidence type="ECO:0000313" key="9">
    <source>
        <dbReference type="EMBL" id="MBD2199403.1"/>
    </source>
</evidence>
<evidence type="ECO:0000259" key="8">
    <source>
        <dbReference type="Pfam" id="PF00892"/>
    </source>
</evidence>
<keyword evidence="3" id="KW-1003">Cell membrane</keyword>
<gene>
    <name evidence="9" type="ORF">H6G24_28640</name>
</gene>
<evidence type="ECO:0000256" key="6">
    <source>
        <dbReference type="ARBA" id="ARBA00023136"/>
    </source>
</evidence>
<dbReference type="InterPro" id="IPR000620">
    <property type="entry name" value="EamA_dom"/>
</dbReference>
<feature type="transmembrane region" description="Helical" evidence="7">
    <location>
        <begin position="277"/>
        <end position="299"/>
    </location>
</feature>
<dbReference type="PANTHER" id="PTHR32322:SF18">
    <property type="entry name" value="S-ADENOSYLMETHIONINE_S-ADENOSYLHOMOCYSTEINE TRANSPORTER"/>
    <property type="match status" value="1"/>
</dbReference>
<evidence type="ECO:0000256" key="1">
    <source>
        <dbReference type="ARBA" id="ARBA00004651"/>
    </source>
</evidence>
<evidence type="ECO:0000256" key="3">
    <source>
        <dbReference type="ARBA" id="ARBA00022475"/>
    </source>
</evidence>
<reference evidence="9 10" key="1">
    <citation type="journal article" date="2020" name="ISME J.">
        <title>Comparative genomics reveals insights into cyanobacterial evolution and habitat adaptation.</title>
        <authorList>
            <person name="Chen M.Y."/>
            <person name="Teng W.K."/>
            <person name="Zhao L."/>
            <person name="Hu C.X."/>
            <person name="Zhou Y.K."/>
            <person name="Han B.P."/>
            <person name="Song L.R."/>
            <person name="Shu W.S."/>
        </authorList>
    </citation>
    <scope>NUCLEOTIDE SEQUENCE [LARGE SCALE GENOMIC DNA]</scope>
    <source>
        <strain evidence="9 10">FACHB-288</strain>
    </source>
</reference>
<organism evidence="9 10">
    <name type="scientific">Calothrix parietina FACHB-288</name>
    <dbReference type="NCBI Taxonomy" id="2692896"/>
    <lineage>
        <taxon>Bacteria</taxon>
        <taxon>Bacillati</taxon>
        <taxon>Cyanobacteriota</taxon>
        <taxon>Cyanophyceae</taxon>
        <taxon>Nostocales</taxon>
        <taxon>Calotrichaceae</taxon>
        <taxon>Calothrix</taxon>
    </lineage>
</organism>
<sequence>MTVYNLKKSAFCFRGILSALLAILIWSTMGTTVKLTLSNVDSFTTTFYVTLLSTCILGIYIVMQKKLPILYKEWKNQQFFFIIAGIMGSGIQPISCLKGYQLLPASQVVGIFYIYPLLMTLFAGFWFHERLSYKSILLLMTGFVGVYLLITQNQLLSIQLNFGAFATFIAAATWAFFCVLIQHKKFDAHVGIFLFNGFGMLFLLGLVPAFGLTWTLSITEWLGIIYLAVFTSIIATLLWNQALHLNSTQICSMLALLTPLFALILNMTILHESIVPTQLMGFVILIGSVAFNLSGCLRLQHISGK</sequence>
<comment type="caution">
    <text evidence="9">The sequence shown here is derived from an EMBL/GenBank/DDBJ whole genome shotgun (WGS) entry which is preliminary data.</text>
</comment>
<dbReference type="PANTHER" id="PTHR32322">
    <property type="entry name" value="INNER MEMBRANE TRANSPORTER"/>
    <property type="match status" value="1"/>
</dbReference>
<evidence type="ECO:0000256" key="7">
    <source>
        <dbReference type="SAM" id="Phobius"/>
    </source>
</evidence>
<feature type="transmembrane region" description="Helical" evidence="7">
    <location>
        <begin position="79"/>
        <end position="100"/>
    </location>
</feature>
<evidence type="ECO:0000313" key="10">
    <source>
        <dbReference type="Proteomes" id="UP000658514"/>
    </source>
</evidence>
<dbReference type="SUPFAM" id="SSF103481">
    <property type="entry name" value="Multidrug resistance efflux transporter EmrE"/>
    <property type="match status" value="2"/>
</dbReference>
<feature type="domain" description="EamA" evidence="8">
    <location>
        <begin position="14"/>
        <end position="150"/>
    </location>
</feature>
<evidence type="ECO:0000256" key="4">
    <source>
        <dbReference type="ARBA" id="ARBA00022692"/>
    </source>
</evidence>
<keyword evidence="4 7" id="KW-0812">Transmembrane</keyword>
<feature type="transmembrane region" description="Helical" evidence="7">
    <location>
        <begin position="46"/>
        <end position="63"/>
    </location>
</feature>
<dbReference type="Proteomes" id="UP000658514">
    <property type="component" value="Unassembled WGS sequence"/>
</dbReference>